<keyword evidence="2" id="KW-1185">Reference proteome</keyword>
<dbReference type="RefSeq" id="WP_226544115.1">
    <property type="nucleotide sequence ID" value="NZ_JAJAPW010000005.1"/>
</dbReference>
<protein>
    <submittedName>
        <fullName evidence="1">Carboxypeptidase-like regulatory domain-containing protein</fullName>
    </submittedName>
</protein>
<accession>A0A9X1I2W0</accession>
<organism evidence="1 2">
    <name type="scientific">Neotamlana laminarinivorans</name>
    <dbReference type="NCBI Taxonomy" id="2883124"/>
    <lineage>
        <taxon>Bacteria</taxon>
        <taxon>Pseudomonadati</taxon>
        <taxon>Bacteroidota</taxon>
        <taxon>Flavobacteriia</taxon>
        <taxon>Flavobacteriales</taxon>
        <taxon>Flavobacteriaceae</taxon>
        <taxon>Neotamlana</taxon>
    </lineage>
</organism>
<name>A0A9X1I2W0_9FLAO</name>
<dbReference type="Proteomes" id="UP001139199">
    <property type="component" value="Unassembled WGS sequence"/>
</dbReference>
<comment type="caution">
    <text evidence="1">The sequence shown here is derived from an EMBL/GenBank/DDBJ whole genome shotgun (WGS) entry which is preliminary data.</text>
</comment>
<gene>
    <name evidence="1" type="ORF">LG649_12360</name>
</gene>
<dbReference type="SUPFAM" id="SSF49464">
    <property type="entry name" value="Carboxypeptidase regulatory domain-like"/>
    <property type="match status" value="1"/>
</dbReference>
<dbReference type="InterPro" id="IPR008969">
    <property type="entry name" value="CarboxyPept-like_regulatory"/>
</dbReference>
<keyword evidence="1" id="KW-0121">Carboxypeptidase</keyword>
<dbReference type="GO" id="GO:0004180">
    <property type="term" value="F:carboxypeptidase activity"/>
    <property type="evidence" value="ECO:0007669"/>
    <property type="project" value="UniProtKB-KW"/>
</dbReference>
<evidence type="ECO:0000313" key="2">
    <source>
        <dbReference type="Proteomes" id="UP001139199"/>
    </source>
</evidence>
<dbReference type="AlphaFoldDB" id="A0A9X1I2W0"/>
<dbReference type="EMBL" id="JAJAPW010000005">
    <property type="protein sequence ID" value="MCB4799638.1"/>
    <property type="molecule type" value="Genomic_DNA"/>
</dbReference>
<reference evidence="1" key="1">
    <citation type="submission" date="2021-10" db="EMBL/GenBank/DDBJ databases">
        <title>Tamlana sargassums sp. nov., and Tamlana laminarinivorans sp. nov., two new bacteria isolated from the brown alga.</title>
        <authorList>
            <person name="Li J."/>
        </authorList>
    </citation>
    <scope>NUCLEOTIDE SEQUENCE</scope>
    <source>
        <strain evidence="1">PT2-4</strain>
    </source>
</reference>
<evidence type="ECO:0000313" key="1">
    <source>
        <dbReference type="EMBL" id="MCB4799638.1"/>
    </source>
</evidence>
<keyword evidence="1" id="KW-0645">Protease</keyword>
<sequence length="267" mass="30200">MRTKLLLLLVAIIPTIVLSQTVERVTITGAIFSESNDVEAVTIYNTSANQGTITDAFGVFTINVALNDIIEISALQFQPVTVVVDEDVVKTKTLKIQLIEQVNQLNAITVKSGLSGNLETDISDVKMVKIEQLDMGNMDALSMSEDKSVDPQVIRDHLTATLNPNALNYLPNFVEIFELFVKIKPKKKNKKVVVDDDNNEEIDVLDIYTVSYLNENFNIPEDKIHDFLKHLETENIDRELFKPKNEIFLLEFLLVESQRFLNTDDKN</sequence>
<keyword evidence="1" id="KW-0378">Hydrolase</keyword>
<proteinExistence type="predicted"/>